<dbReference type="AlphaFoldDB" id="A0A6H5IAC3"/>
<dbReference type="Proteomes" id="UP000479190">
    <property type="component" value="Unassembled WGS sequence"/>
</dbReference>
<name>A0A6H5IAC3_9HYME</name>
<reference evidence="1 2" key="1">
    <citation type="submission" date="2020-02" db="EMBL/GenBank/DDBJ databases">
        <authorList>
            <person name="Ferguson B K."/>
        </authorList>
    </citation>
    <scope>NUCLEOTIDE SEQUENCE [LARGE SCALE GENOMIC DNA]</scope>
</reference>
<accession>A0A6H5IAC3</accession>
<dbReference type="OrthoDB" id="6412933at2759"/>
<proteinExistence type="predicted"/>
<keyword evidence="2" id="KW-1185">Reference proteome</keyword>
<evidence type="ECO:0000313" key="2">
    <source>
        <dbReference type="Proteomes" id="UP000479190"/>
    </source>
</evidence>
<gene>
    <name evidence="1" type="ORF">TBRA_LOCUS5344</name>
</gene>
<dbReference type="EMBL" id="CADCXV010000709">
    <property type="protein sequence ID" value="CAB0033435.1"/>
    <property type="molecule type" value="Genomic_DNA"/>
</dbReference>
<organism evidence="1 2">
    <name type="scientific">Trichogramma brassicae</name>
    <dbReference type="NCBI Taxonomy" id="86971"/>
    <lineage>
        <taxon>Eukaryota</taxon>
        <taxon>Metazoa</taxon>
        <taxon>Ecdysozoa</taxon>
        <taxon>Arthropoda</taxon>
        <taxon>Hexapoda</taxon>
        <taxon>Insecta</taxon>
        <taxon>Pterygota</taxon>
        <taxon>Neoptera</taxon>
        <taxon>Endopterygota</taxon>
        <taxon>Hymenoptera</taxon>
        <taxon>Apocrita</taxon>
        <taxon>Proctotrupomorpha</taxon>
        <taxon>Chalcidoidea</taxon>
        <taxon>Trichogrammatidae</taxon>
        <taxon>Trichogramma</taxon>
    </lineage>
</organism>
<evidence type="ECO:0000313" key="1">
    <source>
        <dbReference type="EMBL" id="CAB0033435.1"/>
    </source>
</evidence>
<protein>
    <submittedName>
        <fullName evidence="1">Uncharacterized protein</fullName>
    </submittedName>
</protein>
<sequence length="324" mass="35832">MTRRCDSNPAQYERNRRFGHLVHALGRAAGGAKLPSVGLCLNASKAVSFLVKGGNDISRSLVSRKAQNNVTLLGGRSSWPVFALALIAVWGRGSDLGISPGVGQASSGRSWVYPIVRCRDSESSVDDLEQLPRCDLLRLSPWLGDSSCRKDEAQPSPLSFVVVVVVHDLYHDPIDDEDERLETTLGGSSKSKLVVARLAAAPAAAAAQHQVSTSSWSSGEREKEEEEFSRSKKVISNDAFLWPFFFSFFSWQCVRTCKKKKKKERSKRKKKISAILAQSRCLVRVVSLGPTATKQCVRTCAFRATRPDWRRRCEDTDRRSSSAT</sequence>